<dbReference type="InterPro" id="IPR038717">
    <property type="entry name" value="Tc1-like_DDE_dom"/>
</dbReference>
<evidence type="ECO:0000259" key="2">
    <source>
        <dbReference type="Pfam" id="PF13358"/>
    </source>
</evidence>
<feature type="domain" description="Tc1-like transposase DDE" evidence="2">
    <location>
        <begin position="21"/>
        <end position="78"/>
    </location>
</feature>
<feature type="region of interest" description="Disordered" evidence="1">
    <location>
        <begin position="77"/>
        <end position="104"/>
    </location>
</feature>
<evidence type="ECO:0000313" key="3">
    <source>
        <dbReference type="EMBL" id="QPI51627.1"/>
    </source>
</evidence>
<feature type="compositionally biased region" description="Low complexity" evidence="1">
    <location>
        <begin position="91"/>
        <end position="104"/>
    </location>
</feature>
<proteinExistence type="predicted"/>
<evidence type="ECO:0000313" key="4">
    <source>
        <dbReference type="Proteomes" id="UP000662888"/>
    </source>
</evidence>
<protein>
    <submittedName>
        <fullName evidence="3">Transposase</fullName>
    </submittedName>
</protein>
<evidence type="ECO:0000256" key="1">
    <source>
        <dbReference type="SAM" id="MobiDB-lite"/>
    </source>
</evidence>
<name>A0AA48WFV8_9BURK</name>
<dbReference type="Pfam" id="PF13358">
    <property type="entry name" value="DDE_3"/>
    <property type="match status" value="1"/>
</dbReference>
<organism evidence="3 4">
    <name type="scientific">Massilia antarctica</name>
    <dbReference type="NCBI Taxonomy" id="2765360"/>
    <lineage>
        <taxon>Bacteria</taxon>
        <taxon>Pseudomonadati</taxon>
        <taxon>Pseudomonadota</taxon>
        <taxon>Betaproteobacteria</taxon>
        <taxon>Burkholderiales</taxon>
        <taxon>Oxalobacteraceae</taxon>
        <taxon>Telluria group</taxon>
        <taxon>Massilia</taxon>
    </lineage>
</organism>
<sequence>MRLRWKLSAEERTTLQAGQCDLLYFDESGFSPNPPLQYGWAPIGHSRCAEAGVHRQRVNVLGALGHDGKRLWAIKEQRNGQRVAPDTSKYGALARPGNNARRAPPRVLLHHKIEETKCV</sequence>
<dbReference type="EMBL" id="CP065053">
    <property type="protein sequence ID" value="QPI51627.1"/>
    <property type="molecule type" value="Genomic_DNA"/>
</dbReference>
<reference evidence="3 4" key="1">
    <citation type="submission" date="2020-11" db="EMBL/GenBank/DDBJ databases">
        <authorList>
            <person name="Sun Q."/>
        </authorList>
    </citation>
    <scope>NUCLEOTIDE SEQUENCE [LARGE SCALE GENOMIC DNA]</scope>
    <source>
        <strain evidence="3 4">P8398</strain>
    </source>
</reference>
<dbReference type="Proteomes" id="UP000662888">
    <property type="component" value="Chromosome"/>
</dbReference>
<keyword evidence="4" id="KW-1185">Reference proteome</keyword>
<accession>A0AA48WFV8</accession>
<gene>
    <name evidence="3" type="ORF">IV454_09070</name>
</gene>
<dbReference type="RefSeq" id="WP_206091212.1">
    <property type="nucleotide sequence ID" value="NZ_CP065053.1"/>
</dbReference>